<comment type="caution">
    <text evidence="2">The sequence shown here is derived from an EMBL/GenBank/DDBJ whole genome shotgun (WGS) entry which is preliminary data.</text>
</comment>
<keyword evidence="3" id="KW-1185">Reference proteome</keyword>
<dbReference type="Gene3D" id="3.30.70.1290">
    <property type="entry name" value="Transposase IS200-like"/>
    <property type="match status" value="1"/>
</dbReference>
<dbReference type="AlphaFoldDB" id="A0A177L6G9"/>
<proteinExistence type="predicted"/>
<dbReference type="SUPFAM" id="SSF143422">
    <property type="entry name" value="Transposase IS200-like"/>
    <property type="match status" value="1"/>
</dbReference>
<dbReference type="InterPro" id="IPR002686">
    <property type="entry name" value="Transposase_17"/>
</dbReference>
<reference evidence="2 3" key="1">
    <citation type="submission" date="2016-01" db="EMBL/GenBank/DDBJ databases">
        <title>Investigation of taxonomic status of Bacillus aminovorans.</title>
        <authorList>
            <person name="Verma A."/>
            <person name="Pal Y."/>
            <person name="Krishnamurthi S."/>
        </authorList>
    </citation>
    <scope>NUCLEOTIDE SEQUENCE [LARGE SCALE GENOMIC DNA]</scope>
    <source>
        <strain evidence="2 3">DSM 1314</strain>
    </source>
</reference>
<dbReference type="NCBIfam" id="NF033573">
    <property type="entry name" value="transpos_IS200"/>
    <property type="match status" value="1"/>
</dbReference>
<dbReference type="InterPro" id="IPR036515">
    <property type="entry name" value="Transposase_17_sf"/>
</dbReference>
<dbReference type="SMART" id="SM01321">
    <property type="entry name" value="Y1_Tnp"/>
    <property type="match status" value="1"/>
</dbReference>
<dbReference type="GO" id="GO:0003677">
    <property type="term" value="F:DNA binding"/>
    <property type="evidence" value="ECO:0007669"/>
    <property type="project" value="InterPro"/>
</dbReference>
<name>A0A177L6G9_9BACI</name>
<gene>
    <name evidence="2" type="ORF">AWH49_14410</name>
</gene>
<dbReference type="Pfam" id="PF01797">
    <property type="entry name" value="Y1_Tnp"/>
    <property type="match status" value="1"/>
</dbReference>
<dbReference type="PANTHER" id="PTHR33360">
    <property type="entry name" value="TRANSPOSASE FOR INSERTION SEQUENCE ELEMENT IS200"/>
    <property type="match status" value="1"/>
</dbReference>
<accession>A0A177L6G9</accession>
<sequence>MDGHTKKHSNLLLMCHLIFVCKYRKKLWIQLGNDVKQLMHDTANRYHFRIVEMEADQDPIHLLIQYEPKMSILEIVRLLKQMTTFHIWKQHEMYLSKHFWKERTFWSDGYFACSIGNVSKEVVQKYIQEQG</sequence>
<evidence type="ECO:0000259" key="1">
    <source>
        <dbReference type="SMART" id="SM01321"/>
    </source>
</evidence>
<dbReference type="GO" id="GO:0006313">
    <property type="term" value="P:DNA transposition"/>
    <property type="evidence" value="ECO:0007669"/>
    <property type="project" value="InterPro"/>
</dbReference>
<protein>
    <submittedName>
        <fullName evidence="2">Transposase</fullName>
    </submittedName>
</protein>
<dbReference type="RefSeq" id="WP_063965702.1">
    <property type="nucleotide sequence ID" value="NZ_JBCNAN010000013.1"/>
</dbReference>
<dbReference type="GO" id="GO:0004803">
    <property type="term" value="F:transposase activity"/>
    <property type="evidence" value="ECO:0007669"/>
    <property type="project" value="InterPro"/>
</dbReference>
<evidence type="ECO:0000313" key="2">
    <source>
        <dbReference type="EMBL" id="OAH60966.1"/>
    </source>
</evidence>
<dbReference type="PANTHER" id="PTHR33360:SF4">
    <property type="entry name" value="TRANSPOSASE IS200-LIKE PROTEIN"/>
    <property type="match status" value="1"/>
</dbReference>
<dbReference type="EMBL" id="LQWY01000025">
    <property type="protein sequence ID" value="OAH60966.1"/>
    <property type="molecule type" value="Genomic_DNA"/>
</dbReference>
<feature type="domain" description="Transposase IS200-like" evidence="1">
    <location>
        <begin position="10"/>
        <end position="130"/>
    </location>
</feature>
<evidence type="ECO:0000313" key="3">
    <source>
        <dbReference type="Proteomes" id="UP000076935"/>
    </source>
</evidence>
<dbReference type="Proteomes" id="UP000076935">
    <property type="component" value="Unassembled WGS sequence"/>
</dbReference>
<organism evidence="2 3">
    <name type="scientific">Domibacillus aminovorans</name>
    <dbReference type="NCBI Taxonomy" id="29332"/>
    <lineage>
        <taxon>Bacteria</taxon>
        <taxon>Bacillati</taxon>
        <taxon>Bacillota</taxon>
        <taxon>Bacilli</taxon>
        <taxon>Bacillales</taxon>
        <taxon>Bacillaceae</taxon>
        <taxon>Domibacillus</taxon>
    </lineage>
</organism>